<evidence type="ECO:0000259" key="2">
    <source>
        <dbReference type="Pfam" id="PF02769"/>
    </source>
</evidence>
<dbReference type="Pfam" id="PF00586">
    <property type="entry name" value="AIRS"/>
    <property type="match status" value="1"/>
</dbReference>
<dbReference type="CDD" id="cd02194">
    <property type="entry name" value="ThiL"/>
    <property type="match status" value="1"/>
</dbReference>
<dbReference type="InterPro" id="IPR036921">
    <property type="entry name" value="PurM-like_N_sf"/>
</dbReference>
<dbReference type="InterPro" id="IPR036676">
    <property type="entry name" value="PurM-like_C_sf"/>
</dbReference>
<dbReference type="Pfam" id="PF02769">
    <property type="entry name" value="AIRS_C"/>
    <property type="match status" value="1"/>
</dbReference>
<evidence type="ECO:0000313" key="3">
    <source>
        <dbReference type="EMBL" id="SUZ55753.1"/>
    </source>
</evidence>
<dbReference type="PIRSF" id="PIRSF005303">
    <property type="entry name" value="Thiam_monoph_kin"/>
    <property type="match status" value="1"/>
</dbReference>
<accession>A0A381NQI2</accession>
<dbReference type="NCBIfam" id="TIGR01379">
    <property type="entry name" value="thiL"/>
    <property type="match status" value="1"/>
</dbReference>
<feature type="non-terminal residue" evidence="3">
    <location>
        <position position="1"/>
    </location>
</feature>
<dbReference type="PANTHER" id="PTHR30270:SF0">
    <property type="entry name" value="THIAMINE-MONOPHOSPHATE KINASE"/>
    <property type="match status" value="1"/>
</dbReference>
<gene>
    <name evidence="3" type="ORF">METZ01_LOCUS8607</name>
</gene>
<organism evidence="3">
    <name type="scientific">marine metagenome</name>
    <dbReference type="NCBI Taxonomy" id="408172"/>
    <lineage>
        <taxon>unclassified sequences</taxon>
        <taxon>metagenomes</taxon>
        <taxon>ecological metagenomes</taxon>
    </lineage>
</organism>
<evidence type="ECO:0000259" key="1">
    <source>
        <dbReference type="Pfam" id="PF00586"/>
    </source>
</evidence>
<dbReference type="Gene3D" id="3.90.650.10">
    <property type="entry name" value="PurM-like C-terminal domain"/>
    <property type="match status" value="1"/>
</dbReference>
<dbReference type="SUPFAM" id="SSF56042">
    <property type="entry name" value="PurM C-terminal domain-like"/>
    <property type="match status" value="1"/>
</dbReference>
<dbReference type="InterPro" id="IPR016188">
    <property type="entry name" value="PurM-like_N"/>
</dbReference>
<feature type="domain" description="PurM-like N-terminal" evidence="1">
    <location>
        <begin position="34"/>
        <end position="146"/>
    </location>
</feature>
<name>A0A381NQI2_9ZZZZ</name>
<feature type="domain" description="PurM-like C-terminal" evidence="2">
    <location>
        <begin position="209"/>
        <end position="314"/>
    </location>
</feature>
<dbReference type="PANTHER" id="PTHR30270">
    <property type="entry name" value="THIAMINE-MONOPHOSPHATE KINASE"/>
    <property type="match status" value="1"/>
</dbReference>
<dbReference type="SUPFAM" id="SSF55326">
    <property type="entry name" value="PurM N-terminal domain-like"/>
    <property type="match status" value="1"/>
</dbReference>
<proteinExistence type="inferred from homology"/>
<dbReference type="Gene3D" id="3.30.1330.10">
    <property type="entry name" value="PurM-like, N-terminal domain"/>
    <property type="match status" value="1"/>
</dbReference>
<dbReference type="GO" id="GO:0009030">
    <property type="term" value="F:thiamine-phosphate kinase activity"/>
    <property type="evidence" value="ECO:0007669"/>
    <property type="project" value="InterPro"/>
</dbReference>
<dbReference type="InterPro" id="IPR006283">
    <property type="entry name" value="ThiL-like"/>
</dbReference>
<dbReference type="InterPro" id="IPR010918">
    <property type="entry name" value="PurM-like_C_dom"/>
</dbReference>
<evidence type="ECO:0008006" key="4">
    <source>
        <dbReference type="Google" id="ProtNLM"/>
    </source>
</evidence>
<dbReference type="AlphaFoldDB" id="A0A381NQI2"/>
<dbReference type="EMBL" id="UINC01000459">
    <property type="protein sequence ID" value="SUZ55753.1"/>
    <property type="molecule type" value="Genomic_DNA"/>
</dbReference>
<dbReference type="GO" id="GO:0009228">
    <property type="term" value="P:thiamine biosynthetic process"/>
    <property type="evidence" value="ECO:0007669"/>
    <property type="project" value="InterPro"/>
</dbReference>
<protein>
    <recommendedName>
        <fullName evidence="4">PurM-like N-terminal domain-containing protein</fullName>
    </recommendedName>
</protein>
<dbReference type="HAMAP" id="MF_02128">
    <property type="entry name" value="TMP_kinase"/>
    <property type="match status" value="1"/>
</dbReference>
<sequence length="334" mass="34596">VGCLTVSDLGEIELVERILDKLSALNSDVQIGPGDDAAVLSIGGSVVLTTDSQHEGIHYCAEWIAPEVLGRRAIAVNASDLGAMGARPRGFLVALALPASTELDWVVSLAEGLREGAERFGASILGGDVAAVANRASINVTALGEIEEGTDPVERGGAAEGTWCFVTGWPGRAAAARRMFETGYRSSAAFEPCIDAFLDPRPPVAFGGCVASQGLVGAMIDISDGLAVDLGRMCLASGVGARLDAEMLVADTVLVDVSAGLSLDPIKLVLGGGEDYELLCSVADEKAQTFRALAAEEGVEVRAVGRFVAANKGITFVRAGHVETISRDGWDHFA</sequence>
<reference evidence="3" key="1">
    <citation type="submission" date="2018-05" db="EMBL/GenBank/DDBJ databases">
        <authorList>
            <person name="Lanie J.A."/>
            <person name="Ng W.-L."/>
            <person name="Kazmierczak K.M."/>
            <person name="Andrzejewski T.M."/>
            <person name="Davidsen T.M."/>
            <person name="Wayne K.J."/>
            <person name="Tettelin H."/>
            <person name="Glass J.I."/>
            <person name="Rusch D."/>
            <person name="Podicherti R."/>
            <person name="Tsui H.-C.T."/>
            <person name="Winkler M.E."/>
        </authorList>
    </citation>
    <scope>NUCLEOTIDE SEQUENCE</scope>
</reference>